<feature type="region of interest" description="Disordered" evidence="1">
    <location>
        <begin position="42"/>
        <end position="63"/>
    </location>
</feature>
<evidence type="ECO:0000256" key="1">
    <source>
        <dbReference type="SAM" id="MobiDB-lite"/>
    </source>
</evidence>
<feature type="compositionally biased region" description="Low complexity" evidence="1">
    <location>
        <begin position="16"/>
        <end position="29"/>
    </location>
</feature>
<accession>U1QVG9</accession>
<protein>
    <submittedName>
        <fullName evidence="2">Uncharacterized protein</fullName>
    </submittedName>
</protein>
<dbReference type="HOGENOM" id="CLU_2875579_0_0_11"/>
<proteinExistence type="predicted"/>
<dbReference type="EMBL" id="AWSE01000017">
    <property type="protein sequence ID" value="ERH25519.1"/>
    <property type="molecule type" value="Genomic_DNA"/>
</dbReference>
<dbReference type="Proteomes" id="UP000016536">
    <property type="component" value="Unassembled WGS sequence"/>
</dbReference>
<evidence type="ECO:0000313" key="3">
    <source>
        <dbReference type="Proteomes" id="UP000016536"/>
    </source>
</evidence>
<feature type="region of interest" description="Disordered" evidence="1">
    <location>
        <begin position="1"/>
        <end position="29"/>
    </location>
</feature>
<comment type="caution">
    <text evidence="2">The sequence shown here is derived from an EMBL/GenBank/DDBJ whole genome shotgun (WGS) entry which is preliminary data.</text>
</comment>
<name>U1QVG9_9ACTO</name>
<sequence length="63" mass="6820">MSTVIGPYPARARSYPPGRVRPVRAGPVGSSWMFDRRMGRTAFDGASAGGDDNCEQSSRYPGR</sequence>
<dbReference type="AlphaFoldDB" id="U1QVG9"/>
<keyword evidence="3" id="KW-1185">Reference proteome</keyword>
<gene>
    <name evidence="2" type="ORF">HMPREF1979_00422</name>
</gene>
<reference evidence="2 3" key="1">
    <citation type="submission" date="2013-08" db="EMBL/GenBank/DDBJ databases">
        <authorList>
            <person name="Weinstock G."/>
            <person name="Sodergren E."/>
            <person name="Wylie T."/>
            <person name="Fulton L."/>
            <person name="Fulton R."/>
            <person name="Fronick C."/>
            <person name="O'Laughlin M."/>
            <person name="Godfrey J."/>
            <person name="Miner T."/>
            <person name="Herter B."/>
            <person name="Appelbaum E."/>
            <person name="Cordes M."/>
            <person name="Lek S."/>
            <person name="Wollam A."/>
            <person name="Pepin K.H."/>
            <person name="Palsikar V.B."/>
            <person name="Mitreva M."/>
            <person name="Wilson R.K."/>
        </authorList>
    </citation>
    <scope>NUCLEOTIDE SEQUENCE [LARGE SCALE GENOMIC DNA]</scope>
    <source>
        <strain evidence="2 3">F0542</strain>
    </source>
</reference>
<organism evidence="2 3">
    <name type="scientific">Actinomyces johnsonii F0542</name>
    <dbReference type="NCBI Taxonomy" id="1321818"/>
    <lineage>
        <taxon>Bacteria</taxon>
        <taxon>Bacillati</taxon>
        <taxon>Actinomycetota</taxon>
        <taxon>Actinomycetes</taxon>
        <taxon>Actinomycetales</taxon>
        <taxon>Actinomycetaceae</taxon>
        <taxon>Actinomyces</taxon>
    </lineage>
</organism>
<evidence type="ECO:0000313" key="2">
    <source>
        <dbReference type="EMBL" id="ERH25519.1"/>
    </source>
</evidence>